<dbReference type="PANTHER" id="PTHR13194:SF18">
    <property type="entry name" value="COMPLEX I INTERMEDIATE-ASSOCIATED PROTEIN 30, MITOCHONDRIAL"/>
    <property type="match status" value="1"/>
</dbReference>
<keyword evidence="4" id="KW-0143">Chaperone</keyword>
<evidence type="ECO:0000256" key="2">
    <source>
        <dbReference type="ARBA" id="ARBA00007884"/>
    </source>
</evidence>
<dbReference type="Pfam" id="PF08547">
    <property type="entry name" value="CIA30"/>
    <property type="match status" value="1"/>
</dbReference>
<dbReference type="InterPro" id="IPR008979">
    <property type="entry name" value="Galactose-bd-like_sf"/>
</dbReference>
<evidence type="ECO:0000256" key="4">
    <source>
        <dbReference type="ARBA" id="ARBA00023186"/>
    </source>
</evidence>
<evidence type="ECO:0000313" key="8">
    <source>
        <dbReference type="Proteomes" id="UP001174934"/>
    </source>
</evidence>
<dbReference type="SUPFAM" id="SSF49785">
    <property type="entry name" value="Galactose-binding domain-like"/>
    <property type="match status" value="1"/>
</dbReference>
<evidence type="ECO:0000256" key="3">
    <source>
        <dbReference type="ARBA" id="ARBA00023128"/>
    </source>
</evidence>
<name>A0AA39WB95_9PEZI</name>
<dbReference type="InterPro" id="IPR013857">
    <property type="entry name" value="NADH-UbQ_OxRdtase-assoc_prot30"/>
</dbReference>
<dbReference type="InterPro" id="IPR039131">
    <property type="entry name" value="NDUFAF1"/>
</dbReference>
<evidence type="ECO:0000256" key="5">
    <source>
        <dbReference type="SAM" id="MobiDB-lite"/>
    </source>
</evidence>
<feature type="compositionally biased region" description="Polar residues" evidence="5">
    <location>
        <begin position="257"/>
        <end position="269"/>
    </location>
</feature>
<feature type="region of interest" description="Disordered" evidence="5">
    <location>
        <begin position="65"/>
        <end position="84"/>
    </location>
</feature>
<evidence type="ECO:0000256" key="1">
    <source>
        <dbReference type="ARBA" id="ARBA00004173"/>
    </source>
</evidence>
<dbReference type="Proteomes" id="UP001174934">
    <property type="component" value="Unassembled WGS sequence"/>
</dbReference>
<evidence type="ECO:0000259" key="6">
    <source>
        <dbReference type="Pfam" id="PF08547"/>
    </source>
</evidence>
<gene>
    <name evidence="7" type="ORF">B0T17DRAFT_546805</name>
</gene>
<sequence length="269" mass="30153">MRVTPNLLAKGFWGRSADELKRLSNIIVNLEGIKGPSGPYEIHSFHGPESIEDVKVMSDEDIGGSSTSNVDWVPSQPPTATSTPATHLPTGFARFHGSISTQLPKDRPEVKRSGYAGWRLKDRGGTIFGRSIWNIDPYTYLAMRVKSDGRSYLVNVQTESVIPTDLHQHRLFTTKPGEWETILIKWNDFVRTNHGYVVEPQTEILRQKVKSIGVALTDRVPGPFELCIERMWTTNDPTEADSDAIASPHREGELKNKQGQKMTWGNLSK</sequence>
<dbReference type="PANTHER" id="PTHR13194">
    <property type="entry name" value="COMPLEX I INTERMEDIATE-ASSOCIATED PROTEIN 30"/>
    <property type="match status" value="1"/>
</dbReference>
<dbReference type="GO" id="GO:0005739">
    <property type="term" value="C:mitochondrion"/>
    <property type="evidence" value="ECO:0007669"/>
    <property type="project" value="UniProtKB-SubCell"/>
</dbReference>
<dbReference type="AlphaFoldDB" id="A0AA39WB95"/>
<comment type="similarity">
    <text evidence="2">Belongs to the CIA30 family.</text>
</comment>
<evidence type="ECO:0000313" key="7">
    <source>
        <dbReference type="EMBL" id="KAK0609340.1"/>
    </source>
</evidence>
<comment type="caution">
    <text evidence="7">The sequence shown here is derived from an EMBL/GenBank/DDBJ whole genome shotgun (WGS) entry which is preliminary data.</text>
</comment>
<dbReference type="GO" id="GO:0051082">
    <property type="term" value="F:unfolded protein binding"/>
    <property type="evidence" value="ECO:0007669"/>
    <property type="project" value="TreeGrafter"/>
</dbReference>
<keyword evidence="8" id="KW-1185">Reference proteome</keyword>
<proteinExistence type="inferred from homology"/>
<comment type="subcellular location">
    <subcellularLocation>
        <location evidence="1">Mitochondrion</location>
    </subcellularLocation>
</comment>
<accession>A0AA39WB95</accession>
<dbReference type="EMBL" id="JAULSR010000014">
    <property type="protein sequence ID" value="KAK0609340.1"/>
    <property type="molecule type" value="Genomic_DNA"/>
</dbReference>
<feature type="region of interest" description="Disordered" evidence="5">
    <location>
        <begin position="238"/>
        <end position="269"/>
    </location>
</feature>
<feature type="domain" description="NADH:ubiquinone oxidoreductase intermediate-associated protein 30" evidence="6">
    <location>
        <begin position="44"/>
        <end position="228"/>
    </location>
</feature>
<protein>
    <submittedName>
        <fullName evidence="7">Complex I protein</fullName>
    </submittedName>
</protein>
<reference evidence="7" key="1">
    <citation type="submission" date="2023-06" db="EMBL/GenBank/DDBJ databases">
        <title>Genome-scale phylogeny and comparative genomics of the fungal order Sordariales.</title>
        <authorList>
            <consortium name="Lawrence Berkeley National Laboratory"/>
            <person name="Hensen N."/>
            <person name="Bonometti L."/>
            <person name="Westerberg I."/>
            <person name="Brannstrom I.O."/>
            <person name="Guillou S."/>
            <person name="Cros-Aarteil S."/>
            <person name="Calhoun S."/>
            <person name="Haridas S."/>
            <person name="Kuo A."/>
            <person name="Mondo S."/>
            <person name="Pangilinan J."/>
            <person name="Riley R."/>
            <person name="LaButti K."/>
            <person name="Andreopoulos B."/>
            <person name="Lipzen A."/>
            <person name="Chen C."/>
            <person name="Yanf M."/>
            <person name="Daum C."/>
            <person name="Ng V."/>
            <person name="Clum A."/>
            <person name="Steindorff A."/>
            <person name="Ohm R."/>
            <person name="Martin F."/>
            <person name="Silar P."/>
            <person name="Natvig D."/>
            <person name="Lalanne C."/>
            <person name="Gautier V."/>
            <person name="Ament-velasquez S.L."/>
            <person name="Kruys A."/>
            <person name="Hutchinson M.I."/>
            <person name="Powell A.J."/>
            <person name="Barry K."/>
            <person name="Miller A.N."/>
            <person name="Grigoriev I.V."/>
            <person name="Debuchy R."/>
            <person name="Gladieux P."/>
            <person name="Thoren M.H."/>
            <person name="Johannesson H."/>
        </authorList>
    </citation>
    <scope>NUCLEOTIDE SEQUENCE</scope>
    <source>
        <strain evidence="7">SMH3391-2</strain>
    </source>
</reference>
<dbReference type="GO" id="GO:0006120">
    <property type="term" value="P:mitochondrial electron transport, NADH to ubiquinone"/>
    <property type="evidence" value="ECO:0007669"/>
    <property type="project" value="TreeGrafter"/>
</dbReference>
<keyword evidence="3" id="KW-0496">Mitochondrion</keyword>
<dbReference type="GO" id="GO:0010257">
    <property type="term" value="P:NADH dehydrogenase complex assembly"/>
    <property type="evidence" value="ECO:0007669"/>
    <property type="project" value="TreeGrafter"/>
</dbReference>
<organism evidence="7 8">
    <name type="scientific">Bombardia bombarda</name>
    <dbReference type="NCBI Taxonomy" id="252184"/>
    <lineage>
        <taxon>Eukaryota</taxon>
        <taxon>Fungi</taxon>
        <taxon>Dikarya</taxon>
        <taxon>Ascomycota</taxon>
        <taxon>Pezizomycotina</taxon>
        <taxon>Sordariomycetes</taxon>
        <taxon>Sordariomycetidae</taxon>
        <taxon>Sordariales</taxon>
        <taxon>Lasiosphaeriaceae</taxon>
        <taxon>Bombardia</taxon>
    </lineage>
</organism>